<comment type="similarity">
    <text evidence="1 4">Belongs to the SUI1 family.</text>
</comment>
<keyword evidence="7" id="KW-1185">Reference proteome</keyword>
<evidence type="ECO:0000313" key="6">
    <source>
        <dbReference type="EMBL" id="GGN07358.1"/>
    </source>
</evidence>
<dbReference type="GO" id="GO:0002188">
    <property type="term" value="P:translation reinitiation"/>
    <property type="evidence" value="ECO:0007669"/>
    <property type="project" value="UniProtKB-UniRule"/>
</dbReference>
<protein>
    <recommendedName>
        <fullName evidence="4">Protein translation factor SUI1 homolog</fullName>
    </recommendedName>
</protein>
<dbReference type="PANTHER" id="PTHR12789">
    <property type="entry name" value="DENSITY-REGULATED PROTEIN HOMOLOG"/>
    <property type="match status" value="1"/>
</dbReference>
<dbReference type="GO" id="GO:0001731">
    <property type="term" value="P:formation of translation preinitiation complex"/>
    <property type="evidence" value="ECO:0007669"/>
    <property type="project" value="UniProtKB-UniRule"/>
</dbReference>
<evidence type="ECO:0000256" key="1">
    <source>
        <dbReference type="ARBA" id="ARBA00005422"/>
    </source>
</evidence>
<dbReference type="CDD" id="cd11567">
    <property type="entry name" value="YciH_like"/>
    <property type="match status" value="1"/>
</dbReference>
<name>A0A830G877_9EURY</name>
<dbReference type="GO" id="GO:0003743">
    <property type="term" value="F:translation initiation factor activity"/>
    <property type="evidence" value="ECO:0007669"/>
    <property type="project" value="UniProtKB-UniRule"/>
</dbReference>
<dbReference type="InterPro" id="IPR001950">
    <property type="entry name" value="SUI1"/>
</dbReference>
<keyword evidence="3 4" id="KW-0648">Protein biosynthesis</keyword>
<dbReference type="EMBL" id="BMOQ01000001">
    <property type="protein sequence ID" value="GGN07358.1"/>
    <property type="molecule type" value="Genomic_DNA"/>
</dbReference>
<organism evidence="6 7">
    <name type="scientific">Halarchaeum nitratireducens</name>
    <dbReference type="NCBI Taxonomy" id="489913"/>
    <lineage>
        <taxon>Archaea</taxon>
        <taxon>Methanobacteriati</taxon>
        <taxon>Methanobacteriota</taxon>
        <taxon>Stenosarchaea group</taxon>
        <taxon>Halobacteria</taxon>
        <taxon>Halobacteriales</taxon>
        <taxon>Halobacteriaceae</taxon>
    </lineage>
</organism>
<dbReference type="InterPro" id="IPR050318">
    <property type="entry name" value="DENR/SUI1_TIF"/>
</dbReference>
<accession>A0A830G877</accession>
<keyword evidence="2 4" id="KW-0810">Translation regulation</keyword>
<dbReference type="PANTHER" id="PTHR12789:SF0">
    <property type="entry name" value="DENSITY-REGULATED PROTEIN"/>
    <property type="match status" value="1"/>
</dbReference>
<sequence>MADDDPFADIPGIEEDLARAEEVLSVRVERRTYDKPVTIVEGFDEDSTDLGDVATKLKKRVGAGGTVSDGTVEIQGDHADRVPDLLEEMGFTVE</sequence>
<gene>
    <name evidence="6" type="ORF">GCM10009021_03050</name>
</gene>
<evidence type="ECO:0000313" key="7">
    <source>
        <dbReference type="Proteomes" id="UP000608850"/>
    </source>
</evidence>
<dbReference type="PROSITE" id="PS50296">
    <property type="entry name" value="SUI1"/>
    <property type="match status" value="1"/>
</dbReference>
<dbReference type="GO" id="GO:0006417">
    <property type="term" value="P:regulation of translation"/>
    <property type="evidence" value="ECO:0007669"/>
    <property type="project" value="UniProtKB-KW"/>
</dbReference>
<dbReference type="GO" id="GO:0003729">
    <property type="term" value="F:mRNA binding"/>
    <property type="evidence" value="ECO:0007669"/>
    <property type="project" value="TreeGrafter"/>
</dbReference>
<dbReference type="Proteomes" id="UP000608850">
    <property type="component" value="Unassembled WGS sequence"/>
</dbReference>
<proteinExistence type="inferred from homology"/>
<dbReference type="InterPro" id="IPR036877">
    <property type="entry name" value="SUI1_dom_sf"/>
</dbReference>
<feature type="domain" description="SUI1" evidence="5">
    <location>
        <begin position="24"/>
        <end position="90"/>
    </location>
</feature>
<dbReference type="RefSeq" id="WP_188876729.1">
    <property type="nucleotide sequence ID" value="NZ_BMOQ01000001.1"/>
</dbReference>
<evidence type="ECO:0000256" key="4">
    <source>
        <dbReference type="PIRNR" id="PIRNR037511"/>
    </source>
</evidence>
<evidence type="ECO:0000256" key="2">
    <source>
        <dbReference type="ARBA" id="ARBA00022845"/>
    </source>
</evidence>
<evidence type="ECO:0000259" key="5">
    <source>
        <dbReference type="PROSITE" id="PS50296"/>
    </source>
</evidence>
<dbReference type="Gene3D" id="3.30.780.10">
    <property type="entry name" value="SUI1-like domain"/>
    <property type="match status" value="1"/>
</dbReference>
<dbReference type="SUPFAM" id="SSF55159">
    <property type="entry name" value="eIF1-like"/>
    <property type="match status" value="1"/>
</dbReference>
<reference evidence="6 7" key="1">
    <citation type="journal article" date="2019" name="Int. J. Syst. Evol. Microbiol.">
        <title>The Global Catalogue of Microorganisms (GCM) 10K type strain sequencing project: providing services to taxonomists for standard genome sequencing and annotation.</title>
        <authorList>
            <consortium name="The Broad Institute Genomics Platform"/>
            <consortium name="The Broad Institute Genome Sequencing Center for Infectious Disease"/>
            <person name="Wu L."/>
            <person name="Ma J."/>
        </authorList>
    </citation>
    <scope>NUCLEOTIDE SEQUENCE [LARGE SCALE GENOMIC DNA]</scope>
    <source>
        <strain evidence="6 7">JCM 16331</strain>
    </source>
</reference>
<dbReference type="PIRSF" id="PIRSF037511">
    <property type="entry name" value="Transl_init_SUI1_pro"/>
    <property type="match status" value="1"/>
</dbReference>
<evidence type="ECO:0000256" key="3">
    <source>
        <dbReference type="ARBA" id="ARBA00022917"/>
    </source>
</evidence>
<dbReference type="AlphaFoldDB" id="A0A830G877"/>
<dbReference type="Pfam" id="PF01253">
    <property type="entry name" value="SUI1"/>
    <property type="match status" value="1"/>
</dbReference>
<comment type="caution">
    <text evidence="6">The sequence shown here is derived from an EMBL/GenBank/DDBJ whole genome shotgun (WGS) entry which is preliminary data.</text>
</comment>
<dbReference type="InterPro" id="IPR005872">
    <property type="entry name" value="SUI1_arc_bac"/>
</dbReference>
<dbReference type="OrthoDB" id="11182at2157"/>